<reference evidence="3 4" key="1">
    <citation type="journal article" date="2021" name="MBio">
        <title>A New Model Trypanosomatid, Novymonas esmeraldas: Genomic Perception of Its 'Candidatus Pandoraea novymonadis' Endosymbiont.</title>
        <authorList>
            <person name="Zakharova A."/>
            <person name="Saura A."/>
            <person name="Butenko A."/>
            <person name="Podesvova L."/>
            <person name="Warmusova S."/>
            <person name="Kostygov A.Y."/>
            <person name="Nenarokova A."/>
            <person name="Lukes J."/>
            <person name="Opperdoes F.R."/>
            <person name="Yurchenko V."/>
        </authorList>
    </citation>
    <scope>NUCLEOTIDE SEQUENCE [LARGE SCALE GENOMIC DNA]</scope>
    <source>
        <strain evidence="3 4">E262AT.01</strain>
    </source>
</reference>
<dbReference type="AlphaFoldDB" id="A0AAW0F9N1"/>
<dbReference type="Proteomes" id="UP001430356">
    <property type="component" value="Unassembled WGS sequence"/>
</dbReference>
<organism evidence="3 4">
    <name type="scientific">Novymonas esmeraldas</name>
    <dbReference type="NCBI Taxonomy" id="1808958"/>
    <lineage>
        <taxon>Eukaryota</taxon>
        <taxon>Discoba</taxon>
        <taxon>Euglenozoa</taxon>
        <taxon>Kinetoplastea</taxon>
        <taxon>Metakinetoplastina</taxon>
        <taxon>Trypanosomatida</taxon>
        <taxon>Trypanosomatidae</taxon>
        <taxon>Novymonas</taxon>
    </lineage>
</organism>
<protein>
    <submittedName>
        <fullName evidence="3">Uncharacterized protein</fullName>
    </submittedName>
</protein>
<keyword evidence="4" id="KW-1185">Reference proteome</keyword>
<evidence type="ECO:0000256" key="1">
    <source>
        <dbReference type="SAM" id="MobiDB-lite"/>
    </source>
</evidence>
<comment type="caution">
    <text evidence="3">The sequence shown here is derived from an EMBL/GenBank/DDBJ whole genome shotgun (WGS) entry which is preliminary data.</text>
</comment>
<evidence type="ECO:0000256" key="2">
    <source>
        <dbReference type="SAM" id="Phobius"/>
    </source>
</evidence>
<dbReference type="EMBL" id="JAECZO010000016">
    <property type="protein sequence ID" value="KAK7201498.1"/>
    <property type="molecule type" value="Genomic_DNA"/>
</dbReference>
<keyword evidence="2" id="KW-0812">Transmembrane</keyword>
<sequence>MHYRHRLALIVAVVVIFVVVGGVCAIVRFAIRYNRSGAALEAREAAHRAAMEASRARRRRGVAELPQALPHETKVNTDGPALGNVVIKNATDLRTYERELVRVHVPTSSSRDGANAAAEGNCSVSAGLAALAEDSTALSAGQRSVASVPPCTSSAPLHTRVEEEVEAFQDDLERGGFVIVDCGRAPSSDPLETDPLSRSAAQRRETETVAPAQRHIQIFRHQPSSMVYGAATYYSNPAAA</sequence>
<feature type="transmembrane region" description="Helical" evidence="2">
    <location>
        <begin position="7"/>
        <end position="31"/>
    </location>
</feature>
<keyword evidence="2" id="KW-1133">Transmembrane helix</keyword>
<gene>
    <name evidence="3" type="ORF">NESM_000213300</name>
</gene>
<accession>A0AAW0F9N1</accession>
<name>A0AAW0F9N1_9TRYP</name>
<proteinExistence type="predicted"/>
<keyword evidence="2" id="KW-0472">Membrane</keyword>
<feature type="region of interest" description="Disordered" evidence="1">
    <location>
        <begin position="183"/>
        <end position="207"/>
    </location>
</feature>
<evidence type="ECO:0000313" key="4">
    <source>
        <dbReference type="Proteomes" id="UP001430356"/>
    </source>
</evidence>
<evidence type="ECO:0000313" key="3">
    <source>
        <dbReference type="EMBL" id="KAK7201498.1"/>
    </source>
</evidence>